<dbReference type="OrthoDB" id="3549294at2759"/>
<proteinExistence type="predicted"/>
<evidence type="ECO:0000313" key="3">
    <source>
        <dbReference type="Proteomes" id="UP000578531"/>
    </source>
</evidence>
<dbReference type="RefSeq" id="XP_037169246.1">
    <property type="nucleotide sequence ID" value="XM_037303524.1"/>
</dbReference>
<feature type="region of interest" description="Disordered" evidence="1">
    <location>
        <begin position="1"/>
        <end position="47"/>
    </location>
</feature>
<dbReference type="Proteomes" id="UP000578531">
    <property type="component" value="Unassembled WGS sequence"/>
</dbReference>
<accession>A0A8H6G3V8</accession>
<keyword evidence="3" id="KW-1185">Reference proteome</keyword>
<name>A0A8H6G3V8_9LECA</name>
<reference evidence="2 3" key="1">
    <citation type="journal article" date="2020" name="Genomics">
        <title>Complete, high-quality genomes from long-read metagenomic sequencing of two wolf lichen thalli reveals enigmatic genome architecture.</title>
        <authorList>
            <person name="McKenzie S.K."/>
            <person name="Walston R.F."/>
            <person name="Allen J.L."/>
        </authorList>
    </citation>
    <scope>NUCLEOTIDE SEQUENCE [LARGE SCALE GENOMIC DNA]</scope>
    <source>
        <strain evidence="2">WasteWater2</strain>
    </source>
</reference>
<feature type="compositionally biased region" description="Basic and acidic residues" evidence="1">
    <location>
        <begin position="654"/>
        <end position="667"/>
    </location>
</feature>
<dbReference type="EMBL" id="JACCJC010000004">
    <property type="protein sequence ID" value="KAF6239977.1"/>
    <property type="molecule type" value="Genomic_DNA"/>
</dbReference>
<dbReference type="GeneID" id="59283259"/>
<protein>
    <submittedName>
        <fullName evidence="2">Uncharacterized protein</fullName>
    </submittedName>
</protein>
<gene>
    <name evidence="2" type="ORF">HO173_001585</name>
</gene>
<evidence type="ECO:0000256" key="1">
    <source>
        <dbReference type="SAM" id="MobiDB-lite"/>
    </source>
</evidence>
<evidence type="ECO:0000313" key="2">
    <source>
        <dbReference type="EMBL" id="KAF6239977.1"/>
    </source>
</evidence>
<organism evidence="2 3">
    <name type="scientific">Letharia columbiana</name>
    <dbReference type="NCBI Taxonomy" id="112416"/>
    <lineage>
        <taxon>Eukaryota</taxon>
        <taxon>Fungi</taxon>
        <taxon>Dikarya</taxon>
        <taxon>Ascomycota</taxon>
        <taxon>Pezizomycotina</taxon>
        <taxon>Lecanoromycetes</taxon>
        <taxon>OSLEUM clade</taxon>
        <taxon>Lecanoromycetidae</taxon>
        <taxon>Lecanorales</taxon>
        <taxon>Lecanorineae</taxon>
        <taxon>Parmeliaceae</taxon>
        <taxon>Letharia</taxon>
    </lineage>
</organism>
<dbReference type="AlphaFoldDB" id="A0A8H6G3V8"/>
<feature type="compositionally biased region" description="Polar residues" evidence="1">
    <location>
        <begin position="38"/>
        <end position="47"/>
    </location>
</feature>
<sequence>MDLNQTLSADDEIPSDPGRVPDHLSLPFAPDDDGLNLGESSLPQASEAQYDGERLQPSKQQLEAATINARAYWCRVVEKALSHHRNGLLPQQVNPSNILGKVPAIPNQPGSSRMLFVGDSPGKSALFIEAHSTYRVAEDEGCTASDRIKSIPALLQLGVPSPTPVNWNGTSFRHWVGIEGESRTRNYISILALGWSYILSVRLLEMQGQEGAEITYTQSTAIGYKRKTGDRIAATMTVDIGRIEEDAARWWAAILAPGQGWQAIVSRSDHMVYLSPWSVCVQDDRRFGIEWSAAGSSSQGSIVSTPVSSNKALGILTGFCMLHDLGSQCFAALATTLTFPTHNHYGTIATLPFPTSVRRQAENAPANLTTHDLAKLSEELPRYMALSCNYSVIMSSLCGAFWQPEIPCNLVSPWLHPITNELPIVEEVIEFEGHYHEILAVVCAIRRPKLSTLWLGAVISGLAPKILDLVKTGAPPLDRNAFAWTGCPQSFMDLAGSGAYSQTDACGERIRRADVWRLLYLPTVVDDDLHYENHPFAPWEPFGKTSMENSAARIRIHRFCSRHHLEYQHWTWRLENGSTLVDQGLEMSPAQTLSQKVSPRFEMTQNVKLPAAEVSLDQEASRTASWEVFQWVTSNGEGVPPNEPIYKDEWVRDESDGEVPSRQHDTTESIIGRPNSSTVSCVTIDGDEAVSPKTALWITSPARQVNIENWLKDVSS</sequence>
<feature type="region of interest" description="Disordered" evidence="1">
    <location>
        <begin position="654"/>
        <end position="674"/>
    </location>
</feature>
<comment type="caution">
    <text evidence="2">The sequence shown here is derived from an EMBL/GenBank/DDBJ whole genome shotgun (WGS) entry which is preliminary data.</text>
</comment>